<dbReference type="SUPFAM" id="SSF52218">
    <property type="entry name" value="Flavoproteins"/>
    <property type="match status" value="1"/>
</dbReference>
<dbReference type="Proteomes" id="UP000233766">
    <property type="component" value="Unassembled WGS sequence"/>
</dbReference>
<evidence type="ECO:0000256" key="7">
    <source>
        <dbReference type="SAM" id="Coils"/>
    </source>
</evidence>
<comment type="cofactor">
    <cofactor evidence="6">
        <name>FMN</name>
        <dbReference type="ChEBI" id="CHEBI:58210"/>
    </cofactor>
    <text evidence="6">Binds 1 FMN per subunit.</text>
</comment>
<evidence type="ECO:0000256" key="5">
    <source>
        <dbReference type="ARBA" id="ARBA00048542"/>
    </source>
</evidence>
<evidence type="ECO:0000256" key="4">
    <source>
        <dbReference type="ARBA" id="ARBA00023027"/>
    </source>
</evidence>
<reference evidence="9 10" key="1">
    <citation type="submission" date="2017-12" db="EMBL/GenBank/DDBJ databases">
        <title>Sequencing the genomes of 1000 Actinobacteria strains.</title>
        <authorList>
            <person name="Klenk H.-P."/>
        </authorList>
    </citation>
    <scope>NUCLEOTIDE SEQUENCE [LARGE SCALE GENOMIC DNA]</scope>
    <source>
        <strain evidence="9 10">DSM 44489</strain>
    </source>
</reference>
<feature type="domain" description="Flavodoxin-like fold" evidence="8">
    <location>
        <begin position="4"/>
        <end position="205"/>
    </location>
</feature>
<comment type="catalytic activity">
    <reaction evidence="6">
        <text>2 a quinone + NADH + H(+) = 2 a 1,4-benzosemiquinone + NAD(+)</text>
        <dbReference type="Rhea" id="RHEA:65952"/>
        <dbReference type="ChEBI" id="CHEBI:15378"/>
        <dbReference type="ChEBI" id="CHEBI:57540"/>
        <dbReference type="ChEBI" id="CHEBI:57945"/>
        <dbReference type="ChEBI" id="CHEBI:132124"/>
        <dbReference type="ChEBI" id="CHEBI:134225"/>
    </reaction>
</comment>
<comment type="function">
    <text evidence="6">Quinone reductase that provides resistance to thiol-specific stress caused by electrophilic quinones.</text>
</comment>
<evidence type="ECO:0000256" key="3">
    <source>
        <dbReference type="ARBA" id="ARBA00023002"/>
    </source>
</evidence>
<keyword evidence="7" id="KW-0175">Coiled coil</keyword>
<comment type="similarity">
    <text evidence="6">Belongs to the azoreductase type 1 family.</text>
</comment>
<comment type="catalytic activity">
    <reaction evidence="5">
        <text>N,N-dimethyl-1,4-phenylenediamine + anthranilate + 2 NAD(+) = 2-(4-dimethylaminophenyl)diazenylbenzoate + 2 NADH + 2 H(+)</text>
        <dbReference type="Rhea" id="RHEA:55872"/>
        <dbReference type="ChEBI" id="CHEBI:15378"/>
        <dbReference type="ChEBI" id="CHEBI:15783"/>
        <dbReference type="ChEBI" id="CHEBI:16567"/>
        <dbReference type="ChEBI" id="CHEBI:57540"/>
        <dbReference type="ChEBI" id="CHEBI:57945"/>
        <dbReference type="ChEBI" id="CHEBI:71579"/>
        <dbReference type="EC" id="1.7.1.17"/>
    </reaction>
    <physiologicalReaction direction="right-to-left" evidence="5">
        <dbReference type="Rhea" id="RHEA:55874"/>
    </physiologicalReaction>
</comment>
<comment type="function">
    <text evidence="6">Also exhibits azoreductase activity. Catalyzes the reductive cleavage of the azo bond in aromatic azo compounds to the corresponding amines.</text>
</comment>
<dbReference type="GO" id="GO:0009055">
    <property type="term" value="F:electron transfer activity"/>
    <property type="evidence" value="ECO:0007669"/>
    <property type="project" value="UniProtKB-UniRule"/>
</dbReference>
<feature type="coiled-coil region" evidence="7">
    <location>
        <begin position="189"/>
        <end position="216"/>
    </location>
</feature>
<dbReference type="OrthoDB" id="9805013at2"/>
<evidence type="ECO:0000313" key="9">
    <source>
        <dbReference type="EMBL" id="PKV76571.1"/>
    </source>
</evidence>
<proteinExistence type="inferred from homology"/>
<dbReference type="RefSeq" id="WP_101469219.1">
    <property type="nucleotide sequence ID" value="NZ_PJMW01000004.1"/>
</dbReference>
<dbReference type="InterPro" id="IPR050104">
    <property type="entry name" value="FMN-dep_NADH:Q_OxRdtase_AzoR1"/>
</dbReference>
<keyword evidence="10" id="KW-1185">Reference proteome</keyword>
<feature type="binding site" evidence="6">
    <location>
        <begin position="96"/>
        <end position="99"/>
    </location>
    <ligand>
        <name>FMN</name>
        <dbReference type="ChEBI" id="CHEBI:58210"/>
    </ligand>
</feature>
<dbReference type="Pfam" id="PF02525">
    <property type="entry name" value="Flavodoxin_2"/>
    <property type="match status" value="1"/>
</dbReference>
<dbReference type="GO" id="GO:0016652">
    <property type="term" value="F:oxidoreductase activity, acting on NAD(P)H as acceptor"/>
    <property type="evidence" value="ECO:0007669"/>
    <property type="project" value="UniProtKB-UniRule"/>
</dbReference>
<dbReference type="Gene3D" id="3.40.50.360">
    <property type="match status" value="1"/>
</dbReference>
<sequence>MAQLLRLDASPRRSRSHTRTLAGEFVARWSASRPDDTVIRRDLGHEPPPHVTEEWIAAAFTTPGERTPRMREALAYSDQVVDELFAADVLVLAVPMYNFGVPAMLKAYIDQIVRVGRTFAFDPEAAAPYTPLVSGKRAFVIVGTGDAGYEMGGPLASMNHVEPYLRTALGFLGIDDVEFVYTGNDEFGGERLQRSLERARNRVAELTTERKAVDVAG</sequence>
<keyword evidence="3 6" id="KW-0560">Oxidoreductase</keyword>
<gene>
    <name evidence="6" type="primary">azoR</name>
    <name evidence="9" type="ORF">ATK86_7504</name>
</gene>
<dbReference type="HAMAP" id="MF_01216">
    <property type="entry name" value="Azoreductase_type1"/>
    <property type="match status" value="1"/>
</dbReference>
<dbReference type="EC" id="1.6.5.-" evidence="6"/>
<dbReference type="GO" id="GO:0010181">
    <property type="term" value="F:FMN binding"/>
    <property type="evidence" value="ECO:0007669"/>
    <property type="project" value="UniProtKB-UniRule"/>
</dbReference>
<protein>
    <recommendedName>
        <fullName evidence="6">FMN dependent NADH:quinone oxidoreductase</fullName>
        <ecNumber evidence="6">1.6.5.-</ecNumber>
    </recommendedName>
    <alternativeName>
        <fullName evidence="6">Azo-dye reductase</fullName>
    </alternativeName>
    <alternativeName>
        <fullName evidence="6">FMN-dependent NADH-azo compound oxidoreductase</fullName>
    </alternativeName>
    <alternativeName>
        <fullName evidence="6">FMN-dependent NADH-azoreductase</fullName>
        <ecNumber evidence="6">1.7.1.17</ecNumber>
    </alternativeName>
</protein>
<accession>A0A2N3V4P1</accession>
<dbReference type="InterPro" id="IPR023048">
    <property type="entry name" value="NADH:quinone_OxRdtase_FMN_depd"/>
</dbReference>
<dbReference type="InterPro" id="IPR003680">
    <property type="entry name" value="Flavodoxin_fold"/>
</dbReference>
<keyword evidence="1 6" id="KW-0285">Flavoprotein</keyword>
<dbReference type="EMBL" id="PJMW01000004">
    <property type="protein sequence ID" value="PKV76571.1"/>
    <property type="molecule type" value="Genomic_DNA"/>
</dbReference>
<keyword evidence="4 6" id="KW-0520">NAD</keyword>
<comment type="subunit">
    <text evidence="6">Homodimer.</text>
</comment>
<dbReference type="PANTHER" id="PTHR43741:SF2">
    <property type="entry name" value="FMN-DEPENDENT NADH:QUINONE OXIDOREDUCTASE"/>
    <property type="match status" value="1"/>
</dbReference>
<evidence type="ECO:0000256" key="1">
    <source>
        <dbReference type="ARBA" id="ARBA00022630"/>
    </source>
</evidence>
<keyword evidence="2 6" id="KW-0288">FMN</keyword>
<dbReference type="PANTHER" id="PTHR43741">
    <property type="entry name" value="FMN-DEPENDENT NADH-AZOREDUCTASE 1"/>
    <property type="match status" value="1"/>
</dbReference>
<evidence type="ECO:0000256" key="2">
    <source>
        <dbReference type="ARBA" id="ARBA00022643"/>
    </source>
</evidence>
<feature type="binding site" evidence="6">
    <location>
        <position position="10"/>
    </location>
    <ligand>
        <name>FMN</name>
        <dbReference type="ChEBI" id="CHEBI:58210"/>
    </ligand>
</feature>
<dbReference type="EC" id="1.7.1.17" evidence="6"/>
<organism evidence="9 10">
    <name type="scientific">Nocardia fluminea</name>
    <dbReference type="NCBI Taxonomy" id="134984"/>
    <lineage>
        <taxon>Bacteria</taxon>
        <taxon>Bacillati</taxon>
        <taxon>Actinomycetota</taxon>
        <taxon>Actinomycetes</taxon>
        <taxon>Mycobacteriales</taxon>
        <taxon>Nocardiaceae</taxon>
        <taxon>Nocardia</taxon>
    </lineage>
</organism>
<name>A0A2N3V4P1_9NOCA</name>
<evidence type="ECO:0000259" key="8">
    <source>
        <dbReference type="Pfam" id="PF02525"/>
    </source>
</evidence>
<dbReference type="AlphaFoldDB" id="A0A2N3V4P1"/>
<comment type="caution">
    <text evidence="9">The sequence shown here is derived from an EMBL/GenBank/DDBJ whole genome shotgun (WGS) entry which is preliminary data.</text>
</comment>
<comment type="caution">
    <text evidence="6">Lacks conserved residue(s) required for the propagation of feature annotation.</text>
</comment>
<dbReference type="InterPro" id="IPR029039">
    <property type="entry name" value="Flavoprotein-like_sf"/>
</dbReference>
<evidence type="ECO:0000313" key="10">
    <source>
        <dbReference type="Proteomes" id="UP000233766"/>
    </source>
</evidence>
<evidence type="ECO:0000256" key="6">
    <source>
        <dbReference type="HAMAP-Rule" id="MF_01216"/>
    </source>
</evidence>
<dbReference type="GO" id="GO:0016655">
    <property type="term" value="F:oxidoreductase activity, acting on NAD(P)H, quinone or similar compound as acceptor"/>
    <property type="evidence" value="ECO:0007669"/>
    <property type="project" value="InterPro"/>
</dbReference>